<dbReference type="GO" id="GO:0061630">
    <property type="term" value="F:ubiquitin protein ligase activity"/>
    <property type="evidence" value="ECO:0007669"/>
    <property type="project" value="UniProtKB-UniRule"/>
</dbReference>
<keyword evidence="1" id="KW-0479">Metal-binding</keyword>
<dbReference type="InterPro" id="IPR054476">
    <property type="entry name" value="Ltn1_N"/>
</dbReference>
<dbReference type="GO" id="GO:0008270">
    <property type="term" value="F:zinc ion binding"/>
    <property type="evidence" value="ECO:0007669"/>
    <property type="project" value="UniProtKB-KW"/>
</dbReference>
<protein>
    <recommendedName>
        <fullName evidence="1">E3 ubiquitin-protein ligase listerin</fullName>
        <ecNumber evidence="1">2.3.2.27</ecNumber>
    </recommendedName>
    <alternativeName>
        <fullName evidence="1">RING-type E3 ubiquitin transferase listerin</fullName>
    </alternativeName>
</protein>
<keyword evidence="1" id="KW-0808">Transferase</keyword>
<keyword evidence="1" id="KW-0833">Ubl conjugation pathway</keyword>
<keyword evidence="4" id="KW-1185">Reference proteome</keyword>
<proteinExistence type="inferred from homology"/>
<dbReference type="AlphaFoldDB" id="A0A9Q0BRZ1"/>
<dbReference type="EC" id="2.3.2.27" evidence="1"/>
<dbReference type="InterPro" id="IPR016024">
    <property type="entry name" value="ARM-type_fold"/>
</dbReference>
<comment type="catalytic activity">
    <reaction evidence="1">
        <text>S-ubiquitinyl-[E2 ubiquitin-conjugating enzyme]-L-cysteine + [acceptor protein]-L-lysine = [E2 ubiquitin-conjugating enzyme]-L-cysteine + N(6)-ubiquitinyl-[acceptor protein]-L-lysine.</text>
        <dbReference type="EC" id="2.3.2.27"/>
    </reaction>
</comment>
<dbReference type="GO" id="GO:1990116">
    <property type="term" value="P:ribosome-associated ubiquitin-dependent protein catabolic process"/>
    <property type="evidence" value="ECO:0007669"/>
    <property type="project" value="UniProtKB-UniRule"/>
</dbReference>
<dbReference type="Proteomes" id="UP001059596">
    <property type="component" value="Unassembled WGS sequence"/>
</dbReference>
<dbReference type="InterPro" id="IPR011989">
    <property type="entry name" value="ARM-like"/>
</dbReference>
<dbReference type="Gene3D" id="1.25.10.10">
    <property type="entry name" value="Leucine-rich Repeat Variant"/>
    <property type="match status" value="1"/>
</dbReference>
<dbReference type="PANTHER" id="PTHR12389:SF0">
    <property type="entry name" value="E3 UBIQUITIN-PROTEIN LIGASE LISTERIN"/>
    <property type="match status" value="1"/>
</dbReference>
<dbReference type="GO" id="GO:0072344">
    <property type="term" value="P:rescue of stalled ribosome"/>
    <property type="evidence" value="ECO:0007669"/>
    <property type="project" value="UniProtKB-UniRule"/>
</dbReference>
<accession>A0A9Q0BRZ1</accession>
<comment type="pathway">
    <text evidence="1">Protein modification; protein ubiquitination.</text>
</comment>
<evidence type="ECO:0000259" key="2">
    <source>
        <dbReference type="Pfam" id="PF22958"/>
    </source>
</evidence>
<evidence type="ECO:0000256" key="1">
    <source>
        <dbReference type="RuleBase" id="RU367090"/>
    </source>
</evidence>
<dbReference type="InterPro" id="IPR039795">
    <property type="entry name" value="LTN1/Rkr1"/>
</dbReference>
<comment type="similarity">
    <text evidence="1">Belongs to the LTN1 family.</text>
</comment>
<keyword evidence="1" id="KW-0862">Zinc</keyword>
<comment type="function">
    <text evidence="1">E3 ubiquitin-protein ligase. Component of the ribosome quality control complex (RQC), a ribosome-associated complex that mediates ubiquitination and extraction of incompletely synthesized nascent chains for proteasomal degradation.</text>
</comment>
<keyword evidence="1" id="KW-0863">Zinc-finger</keyword>
<feature type="domain" description="E3 ubiquitin-protein ligase listerin N-terminal" evidence="2">
    <location>
        <begin position="10"/>
        <end position="222"/>
    </location>
</feature>
<reference evidence="3" key="1">
    <citation type="journal article" date="2023" name="Genome Biol. Evol.">
        <title>Long-read-based Genome Assembly of Drosophila gunungcola Reveals Fewer Chemosensory Genes in Flower-breeding Species.</title>
        <authorList>
            <person name="Negi A."/>
            <person name="Liao B.Y."/>
            <person name="Yeh S.D."/>
        </authorList>
    </citation>
    <scope>NUCLEOTIDE SEQUENCE</scope>
    <source>
        <strain evidence="3">Sukarami</strain>
    </source>
</reference>
<gene>
    <name evidence="3" type="ORF">M5D96_005879</name>
</gene>
<dbReference type="GO" id="GO:1990112">
    <property type="term" value="C:RQC complex"/>
    <property type="evidence" value="ECO:0007669"/>
    <property type="project" value="UniProtKB-UniRule"/>
</dbReference>
<comment type="caution">
    <text evidence="3">The sequence shown here is derived from an EMBL/GenBank/DDBJ whole genome shotgun (WGS) entry which is preliminary data.</text>
</comment>
<evidence type="ECO:0000313" key="3">
    <source>
        <dbReference type="EMBL" id="KAI8041614.1"/>
    </source>
</evidence>
<organism evidence="3 4">
    <name type="scientific">Drosophila gunungcola</name>
    <name type="common">fruit fly</name>
    <dbReference type="NCBI Taxonomy" id="103775"/>
    <lineage>
        <taxon>Eukaryota</taxon>
        <taxon>Metazoa</taxon>
        <taxon>Ecdysozoa</taxon>
        <taxon>Arthropoda</taxon>
        <taxon>Hexapoda</taxon>
        <taxon>Insecta</taxon>
        <taxon>Pterygota</taxon>
        <taxon>Neoptera</taxon>
        <taxon>Endopterygota</taxon>
        <taxon>Diptera</taxon>
        <taxon>Brachycera</taxon>
        <taxon>Muscomorpha</taxon>
        <taxon>Ephydroidea</taxon>
        <taxon>Drosophilidae</taxon>
        <taxon>Drosophila</taxon>
        <taxon>Sophophora</taxon>
    </lineage>
</organism>
<dbReference type="EMBL" id="JAMKOV010000003">
    <property type="protein sequence ID" value="KAI8041614.1"/>
    <property type="molecule type" value="Genomic_DNA"/>
</dbReference>
<evidence type="ECO:0000313" key="4">
    <source>
        <dbReference type="Proteomes" id="UP001059596"/>
    </source>
</evidence>
<sequence length="223" mass="25361">MPDSFDAAISPQTQIILRKLSKKDPMTKKKALQELHELIEQSDVEALKNILPLWPKYYLNLASDPEHNVRELTQTVLQLLMAKCKKAMAPYLKLLVPVWLGSRFDTYAPAASIASQSFRDTFAGNANRTREVCLHCQVEILEYATRNLTFHTAATLSIGKSLTPEEAEQKYQRVVISSLKLLSFFLEQTAQTEELSQVKEGFVTLVSHQKFWSFAKHKVPPIK</sequence>
<dbReference type="SUPFAM" id="SSF48371">
    <property type="entry name" value="ARM repeat"/>
    <property type="match status" value="1"/>
</dbReference>
<dbReference type="PANTHER" id="PTHR12389">
    <property type="entry name" value="ZINC FINGER PROTEIN 294"/>
    <property type="match status" value="1"/>
</dbReference>
<dbReference type="GO" id="GO:0043023">
    <property type="term" value="F:ribosomal large subunit binding"/>
    <property type="evidence" value="ECO:0007669"/>
    <property type="project" value="TreeGrafter"/>
</dbReference>
<dbReference type="Pfam" id="PF22958">
    <property type="entry name" value="Ltn1_1st"/>
    <property type="match status" value="1"/>
</dbReference>
<name>A0A9Q0BRZ1_9MUSC</name>
<dbReference type="GO" id="GO:0005829">
    <property type="term" value="C:cytosol"/>
    <property type="evidence" value="ECO:0007669"/>
    <property type="project" value="UniProtKB-UniRule"/>
</dbReference>
<comment type="subunit">
    <text evidence="1">Component of the ribosome quality control complex (RQC).</text>
</comment>